<comment type="pathway">
    <text evidence="1 11">Metabolic intermediate biosynthesis; chorismate biosynthesis; chorismate from D-erythrose 4-phosphate and phosphoenolpyruvate: step 5/7.</text>
</comment>
<feature type="binding site" evidence="11">
    <location>
        <position position="142"/>
    </location>
    <ligand>
        <name>substrate</name>
    </ligand>
</feature>
<proteinExistence type="inferred from homology"/>
<comment type="cofactor">
    <cofactor evidence="11">
        <name>Mg(2+)</name>
        <dbReference type="ChEBI" id="CHEBI:18420"/>
    </cofactor>
    <text evidence="11">Binds 1 Mg(2+) ion per subunit.</text>
</comment>
<keyword evidence="9 11" id="KW-0057">Aromatic amino acid biosynthesis</keyword>
<comment type="similarity">
    <text evidence="2 11">Belongs to the shikimate kinase family.</text>
</comment>
<dbReference type="GO" id="GO:0008652">
    <property type="term" value="P:amino acid biosynthetic process"/>
    <property type="evidence" value="ECO:0007669"/>
    <property type="project" value="UniProtKB-KW"/>
</dbReference>
<dbReference type="InterPro" id="IPR027417">
    <property type="entry name" value="P-loop_NTPase"/>
</dbReference>
<evidence type="ECO:0000256" key="6">
    <source>
        <dbReference type="ARBA" id="ARBA00022741"/>
    </source>
</evidence>
<evidence type="ECO:0000256" key="5">
    <source>
        <dbReference type="ARBA" id="ARBA00022679"/>
    </source>
</evidence>
<dbReference type="AlphaFoldDB" id="A0A0M4D756"/>
<evidence type="ECO:0000256" key="10">
    <source>
        <dbReference type="ARBA" id="ARBA00048567"/>
    </source>
</evidence>
<dbReference type="Gene3D" id="3.40.50.300">
    <property type="entry name" value="P-loop containing nucleotide triphosphate hydrolases"/>
    <property type="match status" value="1"/>
</dbReference>
<comment type="subunit">
    <text evidence="11">Monomer.</text>
</comment>
<keyword evidence="11" id="KW-0963">Cytoplasm</keyword>
<dbReference type="PANTHER" id="PTHR21087">
    <property type="entry name" value="SHIKIMATE KINASE"/>
    <property type="match status" value="1"/>
</dbReference>
<dbReference type="SUPFAM" id="SSF52540">
    <property type="entry name" value="P-loop containing nucleoside triphosphate hydrolases"/>
    <property type="match status" value="1"/>
</dbReference>
<evidence type="ECO:0000256" key="3">
    <source>
        <dbReference type="ARBA" id="ARBA00012154"/>
    </source>
</evidence>
<keyword evidence="4 11" id="KW-0028">Amino-acid biosynthesis</keyword>
<keyword evidence="11" id="KW-0460">Magnesium</keyword>
<comment type="caution">
    <text evidence="11">Lacks conserved residue(s) required for the propagation of feature annotation.</text>
</comment>
<keyword evidence="11" id="KW-0479">Metal-binding</keyword>
<gene>
    <name evidence="11 12" type="primary">aroK</name>
    <name evidence="12" type="ORF">DSOUD_2145</name>
</gene>
<dbReference type="PRINTS" id="PR01100">
    <property type="entry name" value="SHIKIMTKNASE"/>
</dbReference>
<feature type="binding site" evidence="11">
    <location>
        <position position="85"/>
    </location>
    <ligand>
        <name>substrate</name>
    </ligand>
</feature>
<dbReference type="HAMAP" id="MF_00109">
    <property type="entry name" value="Shikimate_kinase"/>
    <property type="match status" value="1"/>
</dbReference>
<name>A0A0M4D756_9BACT</name>
<feature type="binding site" evidence="11">
    <location>
        <position position="39"/>
    </location>
    <ligand>
        <name>substrate</name>
    </ligand>
</feature>
<dbReference type="EC" id="2.7.1.71" evidence="3 11"/>
<dbReference type="GO" id="GO:0000287">
    <property type="term" value="F:magnesium ion binding"/>
    <property type="evidence" value="ECO:0007669"/>
    <property type="project" value="UniProtKB-UniRule"/>
</dbReference>
<evidence type="ECO:0000256" key="7">
    <source>
        <dbReference type="ARBA" id="ARBA00022777"/>
    </source>
</evidence>
<dbReference type="InterPro" id="IPR023000">
    <property type="entry name" value="Shikimate_kinase_CS"/>
</dbReference>
<dbReference type="GO" id="GO:0005524">
    <property type="term" value="F:ATP binding"/>
    <property type="evidence" value="ECO:0007669"/>
    <property type="project" value="UniProtKB-UniRule"/>
</dbReference>
<evidence type="ECO:0000256" key="9">
    <source>
        <dbReference type="ARBA" id="ARBA00023141"/>
    </source>
</evidence>
<dbReference type="PANTHER" id="PTHR21087:SF16">
    <property type="entry name" value="SHIKIMATE KINASE 1, CHLOROPLASTIC"/>
    <property type="match status" value="1"/>
</dbReference>
<evidence type="ECO:0000256" key="2">
    <source>
        <dbReference type="ARBA" id="ARBA00006997"/>
    </source>
</evidence>
<dbReference type="CDD" id="cd00464">
    <property type="entry name" value="SK"/>
    <property type="match status" value="1"/>
</dbReference>
<feature type="binding site" evidence="11">
    <location>
        <position position="21"/>
    </location>
    <ligand>
        <name>Mg(2+)</name>
        <dbReference type="ChEBI" id="CHEBI:18420"/>
    </ligand>
</feature>
<dbReference type="EMBL" id="CP010802">
    <property type="protein sequence ID" value="ALC16910.1"/>
    <property type="molecule type" value="Genomic_DNA"/>
</dbReference>
<dbReference type="GO" id="GO:0004765">
    <property type="term" value="F:shikimate kinase activity"/>
    <property type="evidence" value="ECO:0007669"/>
    <property type="project" value="UniProtKB-UniRule"/>
</dbReference>
<dbReference type="Pfam" id="PF01202">
    <property type="entry name" value="SKI"/>
    <property type="match status" value="1"/>
</dbReference>
<evidence type="ECO:0000313" key="13">
    <source>
        <dbReference type="Proteomes" id="UP000057158"/>
    </source>
</evidence>
<feature type="binding site" evidence="11">
    <location>
        <position position="63"/>
    </location>
    <ligand>
        <name>substrate</name>
    </ligand>
</feature>
<dbReference type="InterPro" id="IPR031322">
    <property type="entry name" value="Shikimate/glucono_kinase"/>
</dbReference>
<protein>
    <recommendedName>
        <fullName evidence="3 11">Shikimate kinase</fullName>
        <shortName evidence="11">SK</shortName>
        <ecNumber evidence="3 11">2.7.1.71</ecNumber>
    </recommendedName>
</protein>
<keyword evidence="13" id="KW-1185">Reference proteome</keyword>
<keyword evidence="8 11" id="KW-0067">ATP-binding</keyword>
<feature type="binding site" evidence="11">
    <location>
        <position position="123"/>
    </location>
    <ligand>
        <name>ATP</name>
        <dbReference type="ChEBI" id="CHEBI:30616"/>
    </ligand>
</feature>
<dbReference type="GO" id="GO:0009423">
    <property type="term" value="P:chorismate biosynthetic process"/>
    <property type="evidence" value="ECO:0007669"/>
    <property type="project" value="UniProtKB-UniRule"/>
</dbReference>
<keyword evidence="7 11" id="KW-0418">Kinase</keyword>
<evidence type="ECO:0000256" key="1">
    <source>
        <dbReference type="ARBA" id="ARBA00004842"/>
    </source>
</evidence>
<dbReference type="InterPro" id="IPR000623">
    <property type="entry name" value="Shikimate_kinase/TSH1"/>
</dbReference>
<dbReference type="KEGG" id="des:DSOUD_2145"/>
<accession>A0A0M4D756</accession>
<evidence type="ECO:0000256" key="11">
    <source>
        <dbReference type="HAMAP-Rule" id="MF_00109"/>
    </source>
</evidence>
<keyword evidence="6 11" id="KW-0547">Nucleotide-binding</keyword>
<dbReference type="UniPathway" id="UPA00053">
    <property type="reaction ID" value="UER00088"/>
</dbReference>
<comment type="subcellular location">
    <subcellularLocation>
        <location evidence="11">Cytoplasm</location>
    </subcellularLocation>
</comment>
<evidence type="ECO:0000256" key="4">
    <source>
        <dbReference type="ARBA" id="ARBA00022605"/>
    </source>
</evidence>
<reference evidence="12 13" key="1">
    <citation type="submission" date="2015-07" db="EMBL/GenBank/DDBJ databases">
        <title>Isolation and Genomic Characterization of a Novel Halophilic Metal-Reducing Deltaproteobacterium from the Deep Subsurface.</title>
        <authorList>
            <person name="Badalamenti J.P."/>
            <person name="Summers Z.M."/>
            <person name="Gralnick J.A."/>
            <person name="Bond D.R."/>
        </authorList>
    </citation>
    <scope>NUCLEOTIDE SEQUENCE [LARGE SCALE GENOMIC DNA]</scope>
    <source>
        <strain evidence="12 13">WTL</strain>
    </source>
</reference>
<feature type="binding site" evidence="11">
    <location>
        <begin position="17"/>
        <end position="22"/>
    </location>
    <ligand>
        <name>ATP</name>
        <dbReference type="ChEBI" id="CHEBI:30616"/>
    </ligand>
</feature>
<dbReference type="Proteomes" id="UP000057158">
    <property type="component" value="Chromosome"/>
</dbReference>
<dbReference type="PATRIC" id="fig|1603606.3.peg.2318"/>
<comment type="catalytic activity">
    <reaction evidence="10 11">
        <text>shikimate + ATP = 3-phosphoshikimate + ADP + H(+)</text>
        <dbReference type="Rhea" id="RHEA:13121"/>
        <dbReference type="ChEBI" id="CHEBI:15378"/>
        <dbReference type="ChEBI" id="CHEBI:30616"/>
        <dbReference type="ChEBI" id="CHEBI:36208"/>
        <dbReference type="ChEBI" id="CHEBI:145989"/>
        <dbReference type="ChEBI" id="CHEBI:456216"/>
        <dbReference type="EC" id="2.7.1.71"/>
    </reaction>
</comment>
<evidence type="ECO:0000313" key="12">
    <source>
        <dbReference type="EMBL" id="ALC16910.1"/>
    </source>
</evidence>
<evidence type="ECO:0000256" key="8">
    <source>
        <dbReference type="ARBA" id="ARBA00022840"/>
    </source>
</evidence>
<sequence>MCMVSKSDNILLIGFMGAGKTTIARALGKAAGYRIIDLDALIVERRGRAIAEIFSSEGEEAFRDYESEALRSLEPLSHAVVATGGGIIGRQENREFLRSLGAVVYLRASWKTLSARLAASDDRPLADPAAGLEKARQLWLRRLPLYEQAEIIIDTDEKSPAEVARAILQAIGVEDV</sequence>
<dbReference type="STRING" id="1603606.DSOUD_2145"/>
<dbReference type="GO" id="GO:0009073">
    <property type="term" value="P:aromatic amino acid family biosynthetic process"/>
    <property type="evidence" value="ECO:0007669"/>
    <property type="project" value="UniProtKB-KW"/>
</dbReference>
<organism evidence="12 13">
    <name type="scientific">Desulfuromonas soudanensis</name>
    <dbReference type="NCBI Taxonomy" id="1603606"/>
    <lineage>
        <taxon>Bacteria</taxon>
        <taxon>Pseudomonadati</taxon>
        <taxon>Thermodesulfobacteriota</taxon>
        <taxon>Desulfuromonadia</taxon>
        <taxon>Desulfuromonadales</taxon>
        <taxon>Desulfuromonadaceae</taxon>
        <taxon>Desulfuromonas</taxon>
    </lineage>
</organism>
<dbReference type="PROSITE" id="PS01128">
    <property type="entry name" value="SHIKIMATE_KINASE"/>
    <property type="match status" value="1"/>
</dbReference>
<dbReference type="GO" id="GO:0005829">
    <property type="term" value="C:cytosol"/>
    <property type="evidence" value="ECO:0007669"/>
    <property type="project" value="TreeGrafter"/>
</dbReference>
<keyword evidence="5 11" id="KW-0808">Transferase</keyword>
<comment type="function">
    <text evidence="11">Catalyzes the specific phosphorylation of the 3-hydroxyl group of shikimic acid using ATP as a cosubstrate.</text>
</comment>